<dbReference type="Gene3D" id="2.40.160.210">
    <property type="entry name" value="Acyl-CoA thioesterase, double hotdog domain"/>
    <property type="match status" value="1"/>
</dbReference>
<evidence type="ECO:0000259" key="1">
    <source>
        <dbReference type="Pfam" id="PF13622"/>
    </source>
</evidence>
<evidence type="ECO:0000313" key="4">
    <source>
        <dbReference type="Proteomes" id="UP000219329"/>
    </source>
</evidence>
<name>A0A2A5WD61_9GAMM</name>
<dbReference type="AlphaFoldDB" id="A0A2A5WD61"/>
<reference evidence="3 4" key="1">
    <citation type="submission" date="2017-08" db="EMBL/GenBank/DDBJ databases">
        <title>Fine stratification of microbial communities through a metagenomic profile of the photic zone.</title>
        <authorList>
            <person name="Haro-Moreno J.M."/>
            <person name="Lopez-Perez M."/>
            <person name="De La Torre J."/>
            <person name="Picazo A."/>
            <person name="Camacho A."/>
            <person name="Rodriguez-Valera F."/>
        </authorList>
    </citation>
    <scope>NUCLEOTIDE SEQUENCE [LARGE SCALE GENOMIC DNA]</scope>
    <source>
        <strain evidence="3">MED-G28</strain>
    </source>
</reference>
<gene>
    <name evidence="3" type="ORF">CNF02_05300</name>
</gene>
<dbReference type="EMBL" id="NTJZ01000004">
    <property type="protein sequence ID" value="PDH34214.1"/>
    <property type="molecule type" value="Genomic_DNA"/>
</dbReference>
<dbReference type="InterPro" id="IPR029069">
    <property type="entry name" value="HotDog_dom_sf"/>
</dbReference>
<proteinExistence type="predicted"/>
<sequence>MQLSDLNSILSRLKESEDNITSFDESWSQGRSAYGGIATAFAVTGMRKLLTTPQPMRSLMVSFIAPVPPGDVKVDAHIQRQGRNVTQMSASVICDGQVCLQALAAFGNPREGLNIPPKTDINPATIESGVKFADHAKRAPGFLKFFEGVWLDGGLPFGGKPSRELNLWIRHRADMSDFQTEKLVTICDIPPPVILSYFDHGPIPSSSLSWSLEFVVSPEEIESDWFYLEFVAEAAADGYTQQSGKIYDEMGQLCALSRQCMVYFG</sequence>
<accession>A0A2A5WD61</accession>
<dbReference type="Proteomes" id="UP000219329">
    <property type="component" value="Unassembled WGS sequence"/>
</dbReference>
<comment type="caution">
    <text evidence="3">The sequence shown here is derived from an EMBL/GenBank/DDBJ whole genome shotgun (WGS) entry which is preliminary data.</text>
</comment>
<dbReference type="InterPro" id="IPR042171">
    <property type="entry name" value="Acyl-CoA_hotdog"/>
</dbReference>
<dbReference type="InterPro" id="IPR049449">
    <property type="entry name" value="TesB_ACOT8-like_N"/>
</dbReference>
<evidence type="ECO:0008006" key="5">
    <source>
        <dbReference type="Google" id="ProtNLM"/>
    </source>
</evidence>
<dbReference type="SUPFAM" id="SSF54637">
    <property type="entry name" value="Thioesterase/thiol ester dehydrase-isomerase"/>
    <property type="match status" value="2"/>
</dbReference>
<dbReference type="InterPro" id="IPR049450">
    <property type="entry name" value="ACOT8-like_C"/>
</dbReference>
<evidence type="ECO:0000259" key="2">
    <source>
        <dbReference type="Pfam" id="PF20789"/>
    </source>
</evidence>
<evidence type="ECO:0000313" key="3">
    <source>
        <dbReference type="EMBL" id="PDH34214.1"/>
    </source>
</evidence>
<dbReference type="Pfam" id="PF20789">
    <property type="entry name" value="4HBT_3C"/>
    <property type="match status" value="1"/>
</dbReference>
<organism evidence="3 4">
    <name type="scientific">OM182 bacterium MED-G28</name>
    <dbReference type="NCBI Taxonomy" id="1986256"/>
    <lineage>
        <taxon>Bacteria</taxon>
        <taxon>Pseudomonadati</taxon>
        <taxon>Pseudomonadota</taxon>
        <taxon>Gammaproteobacteria</taxon>
        <taxon>OMG group</taxon>
        <taxon>OM182 clade</taxon>
    </lineage>
</organism>
<feature type="domain" description="Acyl-CoA thioesterase-like C-terminal" evidence="2">
    <location>
        <begin position="134"/>
        <end position="261"/>
    </location>
</feature>
<feature type="domain" description="Acyl-CoA thioesterase-like N-terminal HotDog" evidence="1">
    <location>
        <begin position="24"/>
        <end position="107"/>
    </location>
</feature>
<protein>
    <recommendedName>
        <fullName evidence="5">Acyl-CoA thioesterase</fullName>
    </recommendedName>
</protein>
<dbReference type="Pfam" id="PF13622">
    <property type="entry name" value="4HBT_3"/>
    <property type="match status" value="1"/>
</dbReference>